<dbReference type="InterPro" id="IPR023091">
    <property type="entry name" value="MetalPrtase_cat_dom_sf_prd"/>
</dbReference>
<keyword evidence="7" id="KW-0690">Ribosome biogenesis</keyword>
<gene>
    <name evidence="7" type="primary">ybeY</name>
    <name evidence="8" type="ORF">JGI23_01188</name>
</gene>
<evidence type="ECO:0000313" key="9">
    <source>
        <dbReference type="Proteomes" id="UP000199197"/>
    </source>
</evidence>
<comment type="cofactor">
    <cofactor evidence="7">
        <name>Zn(2+)</name>
        <dbReference type="ChEBI" id="CHEBI:29105"/>
    </cofactor>
    <text evidence="7">Binds 1 zinc ion.</text>
</comment>
<evidence type="ECO:0000256" key="6">
    <source>
        <dbReference type="ARBA" id="ARBA00022833"/>
    </source>
</evidence>
<feature type="binding site" evidence="7">
    <location>
        <position position="113"/>
    </location>
    <ligand>
        <name>Zn(2+)</name>
        <dbReference type="ChEBI" id="CHEBI:29105"/>
        <note>catalytic</note>
    </ligand>
</feature>
<comment type="function">
    <text evidence="7">Single strand-specific metallo-endoribonuclease involved in late-stage 70S ribosome quality control and in maturation of the 3' terminus of the 16S rRNA.</text>
</comment>
<keyword evidence="7" id="KW-0963">Cytoplasm</keyword>
<dbReference type="EMBL" id="CZVW01000011">
    <property type="protein sequence ID" value="CUT02127.1"/>
    <property type="molecule type" value="Genomic_DNA"/>
</dbReference>
<keyword evidence="9" id="KW-1185">Reference proteome</keyword>
<dbReference type="GO" id="GO:0006364">
    <property type="term" value="P:rRNA processing"/>
    <property type="evidence" value="ECO:0007669"/>
    <property type="project" value="UniProtKB-UniRule"/>
</dbReference>
<keyword evidence="2 7" id="KW-0540">Nuclease</keyword>
<keyword evidence="4 7" id="KW-0255">Endonuclease</keyword>
<dbReference type="GO" id="GO:0004521">
    <property type="term" value="F:RNA endonuclease activity"/>
    <property type="evidence" value="ECO:0007669"/>
    <property type="project" value="UniProtKB-UniRule"/>
</dbReference>
<comment type="subcellular location">
    <subcellularLocation>
        <location evidence="7">Cytoplasm</location>
    </subcellularLocation>
</comment>
<dbReference type="Pfam" id="PF02130">
    <property type="entry name" value="YbeY"/>
    <property type="match status" value="1"/>
</dbReference>
<evidence type="ECO:0000256" key="5">
    <source>
        <dbReference type="ARBA" id="ARBA00022801"/>
    </source>
</evidence>
<dbReference type="SUPFAM" id="SSF55486">
    <property type="entry name" value="Metalloproteases ('zincins'), catalytic domain"/>
    <property type="match status" value="1"/>
</dbReference>
<dbReference type="GO" id="GO:0005737">
    <property type="term" value="C:cytoplasm"/>
    <property type="evidence" value="ECO:0007669"/>
    <property type="project" value="UniProtKB-SubCell"/>
</dbReference>
<dbReference type="HAMAP" id="MF_00009">
    <property type="entry name" value="Endoribonucl_YbeY"/>
    <property type="match status" value="1"/>
</dbReference>
<protein>
    <recommendedName>
        <fullName evidence="7">Endoribonuclease YbeY</fullName>
        <ecNumber evidence="7">3.1.-.-</ecNumber>
    </recommendedName>
</protein>
<dbReference type="NCBIfam" id="TIGR00043">
    <property type="entry name" value="rRNA maturation RNase YbeY"/>
    <property type="match status" value="1"/>
</dbReference>
<keyword evidence="3 7" id="KW-0479">Metal-binding</keyword>
<feature type="binding site" evidence="7">
    <location>
        <position position="109"/>
    </location>
    <ligand>
        <name>Zn(2+)</name>
        <dbReference type="ChEBI" id="CHEBI:29105"/>
        <note>catalytic</note>
    </ligand>
</feature>
<comment type="similarity">
    <text evidence="1 7">Belongs to the endoribonuclease YbeY family.</text>
</comment>
<dbReference type="PROSITE" id="PS01306">
    <property type="entry name" value="UPF0054"/>
    <property type="match status" value="1"/>
</dbReference>
<evidence type="ECO:0000256" key="7">
    <source>
        <dbReference type="HAMAP-Rule" id="MF_00009"/>
    </source>
</evidence>
<evidence type="ECO:0000256" key="3">
    <source>
        <dbReference type="ARBA" id="ARBA00022723"/>
    </source>
</evidence>
<dbReference type="InterPro" id="IPR020549">
    <property type="entry name" value="YbeY_CS"/>
</dbReference>
<dbReference type="RefSeq" id="WP_092349912.1">
    <property type="nucleotide sequence ID" value="NZ_CZVW01000011.1"/>
</dbReference>
<dbReference type="AlphaFoldDB" id="A0A0P1NT21"/>
<dbReference type="Gene3D" id="3.40.390.30">
    <property type="entry name" value="Metalloproteases ('zincins'), catalytic domain"/>
    <property type="match status" value="1"/>
</dbReference>
<keyword evidence="7" id="KW-0698">rRNA processing</keyword>
<dbReference type="GO" id="GO:0008270">
    <property type="term" value="F:zinc ion binding"/>
    <property type="evidence" value="ECO:0007669"/>
    <property type="project" value="UniProtKB-UniRule"/>
</dbReference>
<sequence length="141" mass="16333">MTEINIANFSKKVKLPKSKILKLAKSIINEEKLNFSTLNIIFVDDKTIHEINKKFLNHDYPTDVISFDLSDDFDDEKISEIYISVDRAIEQAKVYKVTTENEIARLVAHGLLHLAGYNDSTKSEKLKMRRKESYYIKMAGF</sequence>
<dbReference type="InterPro" id="IPR002036">
    <property type="entry name" value="YbeY"/>
</dbReference>
<accession>A0A0P1NT21</accession>
<evidence type="ECO:0000256" key="4">
    <source>
        <dbReference type="ARBA" id="ARBA00022759"/>
    </source>
</evidence>
<dbReference type="Proteomes" id="UP000199197">
    <property type="component" value="Unassembled WGS sequence"/>
</dbReference>
<dbReference type="EC" id="3.1.-.-" evidence="7"/>
<dbReference type="OrthoDB" id="9807740at2"/>
<dbReference type="PANTHER" id="PTHR46986">
    <property type="entry name" value="ENDORIBONUCLEASE YBEY, CHLOROPLASTIC"/>
    <property type="match status" value="1"/>
</dbReference>
<evidence type="ECO:0000313" key="8">
    <source>
        <dbReference type="EMBL" id="CUT02127.1"/>
    </source>
</evidence>
<keyword evidence="5 7" id="KW-0378">Hydrolase</keyword>
<proteinExistence type="inferred from homology"/>
<evidence type="ECO:0000256" key="1">
    <source>
        <dbReference type="ARBA" id="ARBA00010875"/>
    </source>
</evidence>
<reference evidence="9" key="1">
    <citation type="submission" date="2015-11" db="EMBL/GenBank/DDBJ databases">
        <authorList>
            <person name="Varghese N."/>
        </authorList>
    </citation>
    <scope>NUCLEOTIDE SEQUENCE [LARGE SCALE GENOMIC DNA]</scope>
    <source>
        <strain evidence="9">JGI-23</strain>
    </source>
</reference>
<name>A0A0P1NT21_9BACT</name>
<dbReference type="GO" id="GO:0004222">
    <property type="term" value="F:metalloendopeptidase activity"/>
    <property type="evidence" value="ECO:0007669"/>
    <property type="project" value="InterPro"/>
</dbReference>
<feature type="binding site" evidence="7">
    <location>
        <position position="119"/>
    </location>
    <ligand>
        <name>Zn(2+)</name>
        <dbReference type="ChEBI" id="CHEBI:29105"/>
        <note>catalytic</note>
    </ligand>
</feature>
<keyword evidence="6 7" id="KW-0862">Zinc</keyword>
<evidence type="ECO:0000256" key="2">
    <source>
        <dbReference type="ARBA" id="ARBA00022722"/>
    </source>
</evidence>
<organism evidence="8 9">
    <name type="scientific">Candidatus Chryseopegocella kryptomonas</name>
    <dbReference type="NCBI Taxonomy" id="1633643"/>
    <lineage>
        <taxon>Bacteria</taxon>
        <taxon>Pseudomonadati</taxon>
        <taxon>Candidatus Kryptoniota</taxon>
        <taxon>Candidatus Chryseopegocella</taxon>
    </lineage>
</organism>
<dbReference type="PANTHER" id="PTHR46986:SF1">
    <property type="entry name" value="ENDORIBONUCLEASE YBEY, CHLOROPLASTIC"/>
    <property type="match status" value="1"/>
</dbReference>